<reference evidence="1" key="1">
    <citation type="journal article" date="2014" name="Front. Microbiol.">
        <title>High frequency of phylogenetically diverse reductive dehalogenase-homologous genes in deep subseafloor sedimentary metagenomes.</title>
        <authorList>
            <person name="Kawai M."/>
            <person name="Futagami T."/>
            <person name="Toyoda A."/>
            <person name="Takaki Y."/>
            <person name="Nishi S."/>
            <person name="Hori S."/>
            <person name="Arai W."/>
            <person name="Tsubouchi T."/>
            <person name="Morono Y."/>
            <person name="Uchiyama I."/>
            <person name="Ito T."/>
            <person name="Fujiyama A."/>
            <person name="Inagaki F."/>
            <person name="Takami H."/>
        </authorList>
    </citation>
    <scope>NUCLEOTIDE SEQUENCE</scope>
    <source>
        <strain evidence="1">Expedition CK06-06</strain>
    </source>
</reference>
<comment type="caution">
    <text evidence="1">The sequence shown here is derived from an EMBL/GenBank/DDBJ whole genome shotgun (WGS) entry which is preliminary data.</text>
</comment>
<name>X1UVF3_9ZZZZ</name>
<organism evidence="1">
    <name type="scientific">marine sediment metagenome</name>
    <dbReference type="NCBI Taxonomy" id="412755"/>
    <lineage>
        <taxon>unclassified sequences</taxon>
        <taxon>metagenomes</taxon>
        <taxon>ecological metagenomes</taxon>
    </lineage>
</organism>
<feature type="non-terminal residue" evidence="1">
    <location>
        <position position="1"/>
    </location>
</feature>
<dbReference type="AlphaFoldDB" id="X1UVF3"/>
<gene>
    <name evidence="1" type="ORF">S12H4_35131</name>
</gene>
<accession>X1UVF3</accession>
<protein>
    <submittedName>
        <fullName evidence="1">Uncharacterized protein</fullName>
    </submittedName>
</protein>
<sequence>SEGKLEGTPTWTYGQKCICFTEAPITEFNSIFSLVAIAALKQERPRYEPYGVAVSKKWLFEQGGRPVIYDHPDAFENFPQDLRYRFVPYNPVRGINYTWEREWRIKTDVLRLDPKHTLVIVPTADEAFELVYDFARIEADWDVEGDTGEGHISGFYHVPRWLAVSLDIFGFSYSP</sequence>
<dbReference type="EMBL" id="BARW01020843">
    <property type="protein sequence ID" value="GAI96359.1"/>
    <property type="molecule type" value="Genomic_DNA"/>
</dbReference>
<proteinExistence type="predicted"/>
<evidence type="ECO:0000313" key="1">
    <source>
        <dbReference type="EMBL" id="GAI96359.1"/>
    </source>
</evidence>